<feature type="compositionally biased region" description="Basic and acidic residues" evidence="1">
    <location>
        <begin position="545"/>
        <end position="577"/>
    </location>
</feature>
<name>A0A1I1NJ85_RUMAL</name>
<proteinExistence type="predicted"/>
<sequence length="587" mass="64787">MTKNIIVTDENGKVIGTTYPKRAAGLVKNGRAEYVSDCEIRLISAHAPTAEINTEEQQMSKIIEFDARKFAFDKSCRSNSGLRTFITLSLGTAEVWEIGDHDRHRSQIISRMKLQKFTDYTFRFAMVGGHNEDGDEVSLVNIFPENRWDDRLTFALDKNRYEPVISKRDKTGLLRVFELPFNSENAEDWCIVITQEKAPAKFTAPLPIEAYAGLENMTYQQWINENGKKRGFFSRDNSSKDSGFIFRDPFAGGSPFRKLIDMAKQGADVDNIIEKARKGFDLESLIEQVKQGIDPNGDLFGGDKSAPDYVDNGSDNAGGFTTGSDGMNINCTALDINESEFAEKLLQIGSGCTFRMNEVTIRPCDDRSCMMIGSPTAGSTLSFENMTMTAYALSMVMAKVGSGCSVTFTNVKITADGVDSMIDADNDAGRIKFVLNDVTLPKQALDLIYSKIKTGSTITANNISSTFTAPAGEQEKPAAENTAKAEKTVKTEKTAKPEKEESRGGYFFKDMLKSTFENAAESFNSFGEIMRKAENNITNAIDDFVNDKPETPKAEETSKPAETKTEPSEAPEEKEAAETDTDGGEEE</sequence>
<protein>
    <submittedName>
        <fullName evidence="2">Uncharacterized protein</fullName>
    </submittedName>
</protein>
<dbReference type="Proteomes" id="UP000182192">
    <property type="component" value="Unassembled WGS sequence"/>
</dbReference>
<dbReference type="AlphaFoldDB" id="A0A1I1NJ85"/>
<feature type="compositionally biased region" description="Basic and acidic residues" evidence="1">
    <location>
        <begin position="473"/>
        <end position="501"/>
    </location>
</feature>
<reference evidence="2 3" key="1">
    <citation type="submission" date="2016-10" db="EMBL/GenBank/DDBJ databases">
        <authorList>
            <person name="de Groot N.N."/>
        </authorList>
    </citation>
    <scope>NUCLEOTIDE SEQUENCE [LARGE SCALE GENOMIC DNA]</scope>
    <source>
        <strain evidence="2 3">AR67</strain>
    </source>
</reference>
<feature type="region of interest" description="Disordered" evidence="1">
    <location>
        <begin position="540"/>
        <end position="587"/>
    </location>
</feature>
<feature type="compositionally biased region" description="Acidic residues" evidence="1">
    <location>
        <begin position="578"/>
        <end position="587"/>
    </location>
</feature>
<evidence type="ECO:0000313" key="2">
    <source>
        <dbReference type="EMBL" id="SFC97496.1"/>
    </source>
</evidence>
<dbReference type="EMBL" id="FOKQ01000027">
    <property type="protein sequence ID" value="SFC97496.1"/>
    <property type="molecule type" value="Genomic_DNA"/>
</dbReference>
<dbReference type="RefSeq" id="WP_074962474.1">
    <property type="nucleotide sequence ID" value="NZ_FOKQ01000027.1"/>
</dbReference>
<feature type="region of interest" description="Disordered" evidence="1">
    <location>
        <begin position="469"/>
        <end position="501"/>
    </location>
</feature>
<dbReference type="OrthoDB" id="1649840at2"/>
<gene>
    <name evidence="2" type="ORF">SAMN02910406_02797</name>
</gene>
<accession>A0A1I1NJ85</accession>
<organism evidence="2 3">
    <name type="scientific">Ruminococcus albus</name>
    <dbReference type="NCBI Taxonomy" id="1264"/>
    <lineage>
        <taxon>Bacteria</taxon>
        <taxon>Bacillati</taxon>
        <taxon>Bacillota</taxon>
        <taxon>Clostridia</taxon>
        <taxon>Eubacteriales</taxon>
        <taxon>Oscillospiraceae</taxon>
        <taxon>Ruminococcus</taxon>
    </lineage>
</organism>
<evidence type="ECO:0000256" key="1">
    <source>
        <dbReference type="SAM" id="MobiDB-lite"/>
    </source>
</evidence>
<evidence type="ECO:0000313" key="3">
    <source>
        <dbReference type="Proteomes" id="UP000182192"/>
    </source>
</evidence>